<keyword evidence="2" id="KW-1185">Reference proteome</keyword>
<accession>A0A9N9E5G1</accession>
<dbReference type="OrthoDB" id="2438277at2759"/>
<feature type="non-terminal residue" evidence="1">
    <location>
        <position position="102"/>
    </location>
</feature>
<dbReference type="Proteomes" id="UP000789706">
    <property type="component" value="Unassembled WGS sequence"/>
</dbReference>
<sequence length="102" mass="12101">ESHNYPNKSIIEYFELGRSYTYDIIKEGLYPSSTYLSYIKGENGYRIPDNYKVKTSWERSKTRQTVICAIKYLTKKSKYWIYYGNNFEFHVKSDMSCSDAAN</sequence>
<name>A0A9N9E5G1_9GLOM</name>
<evidence type="ECO:0000313" key="2">
    <source>
        <dbReference type="Proteomes" id="UP000789706"/>
    </source>
</evidence>
<reference evidence="1" key="1">
    <citation type="submission" date="2021-06" db="EMBL/GenBank/DDBJ databases">
        <authorList>
            <person name="Kallberg Y."/>
            <person name="Tangrot J."/>
            <person name="Rosling A."/>
        </authorList>
    </citation>
    <scope>NUCLEOTIDE SEQUENCE</scope>
    <source>
        <strain evidence="1">AZ414A</strain>
    </source>
</reference>
<organism evidence="1 2">
    <name type="scientific">Diversispora eburnea</name>
    <dbReference type="NCBI Taxonomy" id="1213867"/>
    <lineage>
        <taxon>Eukaryota</taxon>
        <taxon>Fungi</taxon>
        <taxon>Fungi incertae sedis</taxon>
        <taxon>Mucoromycota</taxon>
        <taxon>Glomeromycotina</taxon>
        <taxon>Glomeromycetes</taxon>
        <taxon>Diversisporales</taxon>
        <taxon>Diversisporaceae</taxon>
        <taxon>Diversispora</taxon>
    </lineage>
</organism>
<dbReference type="AlphaFoldDB" id="A0A9N9E5G1"/>
<protein>
    <submittedName>
        <fullName evidence="1">9442_t:CDS:1</fullName>
    </submittedName>
</protein>
<comment type="caution">
    <text evidence="1">The sequence shown here is derived from an EMBL/GenBank/DDBJ whole genome shotgun (WGS) entry which is preliminary data.</text>
</comment>
<evidence type="ECO:0000313" key="1">
    <source>
        <dbReference type="EMBL" id="CAG8665823.1"/>
    </source>
</evidence>
<proteinExistence type="predicted"/>
<feature type="non-terminal residue" evidence="1">
    <location>
        <position position="1"/>
    </location>
</feature>
<gene>
    <name evidence="1" type="ORF">DEBURN_LOCUS11920</name>
</gene>
<dbReference type="EMBL" id="CAJVPK010009243">
    <property type="protein sequence ID" value="CAG8665823.1"/>
    <property type="molecule type" value="Genomic_DNA"/>
</dbReference>